<dbReference type="EMBL" id="BSOJ01000015">
    <property type="protein sequence ID" value="GLR26347.1"/>
    <property type="molecule type" value="Genomic_DNA"/>
</dbReference>
<name>A0ABQ5YSD3_9BURK</name>
<dbReference type="RefSeq" id="WP_284280908.1">
    <property type="nucleotide sequence ID" value="NZ_BSOJ01000015.1"/>
</dbReference>
<evidence type="ECO:0000313" key="3">
    <source>
        <dbReference type="EMBL" id="GLR26347.1"/>
    </source>
</evidence>
<dbReference type="Proteomes" id="UP001156664">
    <property type="component" value="Unassembled WGS sequence"/>
</dbReference>
<proteinExistence type="predicted"/>
<sequence length="537" mass="59431">MINKWRFSPGLLFLFDFLMCLGLVAFSNPAFAIPAFGAIKGTTLLGSPLEVTTTLSGLTEDQLTQFKPGCVEAKLMPTGHSDLTQVSRTQSLVVEFLMTQRGGGTLQLRSLYPVNDPVMQISFNSYCPTVLFSHTWTLLINPQRDERTVATAGSSGSDSPDRRVRFELQNSALLRASRVHPPALKGSKETEIASPSKLDMSVPDPALQFDNFDSAPPIQAVSSEPHPASTTEKVNNLPDSIRDSHLIESSARLPAPQNQPPQLNQNLEQKAEESFPWTWITLLIASAMTLMFAGVMWLRKRERKGVSSLEGSAGLDAYQVSDETRSSGLELAFDDEFDSLEEPIDQSSSHLFQSFIGVPAENQAVEFDFTDERPRYDGMLDSNDPSELAISVVTRDEHNPWVLPSGYEPLVKQRNASIDKRRQTDSTLLRASLALVEYCYQSVIQMVEIQSSGVKRILGQLQVGDDALTAGEEGAVPDMLNSFVNEKMCRLDSAEQREHMIAQLRALADHCDDYPICFHSSAWSEFLFQVGQEAMVS</sequence>
<accession>A0ABQ5YSD3</accession>
<feature type="compositionally biased region" description="Polar residues" evidence="1">
    <location>
        <begin position="228"/>
        <end position="238"/>
    </location>
</feature>
<keyword evidence="4" id="KW-1185">Reference proteome</keyword>
<protein>
    <submittedName>
        <fullName evidence="3">Uncharacterized protein</fullName>
    </submittedName>
</protein>
<feature type="region of interest" description="Disordered" evidence="1">
    <location>
        <begin position="178"/>
        <end position="238"/>
    </location>
</feature>
<gene>
    <name evidence="3" type="ORF">GCM10007875_14370</name>
</gene>
<organism evidence="3 4">
    <name type="scientific">Limnobacter litoralis</name>
    <dbReference type="NCBI Taxonomy" id="481366"/>
    <lineage>
        <taxon>Bacteria</taxon>
        <taxon>Pseudomonadati</taxon>
        <taxon>Pseudomonadota</taxon>
        <taxon>Betaproteobacteria</taxon>
        <taxon>Burkholderiales</taxon>
        <taxon>Burkholderiaceae</taxon>
        <taxon>Limnobacter</taxon>
    </lineage>
</organism>
<feature type="transmembrane region" description="Helical" evidence="2">
    <location>
        <begin position="277"/>
        <end position="298"/>
    </location>
</feature>
<evidence type="ECO:0000313" key="4">
    <source>
        <dbReference type="Proteomes" id="UP001156664"/>
    </source>
</evidence>
<comment type="caution">
    <text evidence="3">The sequence shown here is derived from an EMBL/GenBank/DDBJ whole genome shotgun (WGS) entry which is preliminary data.</text>
</comment>
<keyword evidence="2" id="KW-1133">Transmembrane helix</keyword>
<evidence type="ECO:0000256" key="2">
    <source>
        <dbReference type="SAM" id="Phobius"/>
    </source>
</evidence>
<reference evidence="4" key="1">
    <citation type="journal article" date="2019" name="Int. J. Syst. Evol. Microbiol.">
        <title>The Global Catalogue of Microorganisms (GCM) 10K type strain sequencing project: providing services to taxonomists for standard genome sequencing and annotation.</title>
        <authorList>
            <consortium name="The Broad Institute Genomics Platform"/>
            <consortium name="The Broad Institute Genome Sequencing Center for Infectious Disease"/>
            <person name="Wu L."/>
            <person name="Ma J."/>
        </authorList>
    </citation>
    <scope>NUCLEOTIDE SEQUENCE [LARGE SCALE GENOMIC DNA]</scope>
    <source>
        <strain evidence="4">NBRC 105857</strain>
    </source>
</reference>
<keyword evidence="2" id="KW-0472">Membrane</keyword>
<evidence type="ECO:0000256" key="1">
    <source>
        <dbReference type="SAM" id="MobiDB-lite"/>
    </source>
</evidence>
<keyword evidence="2" id="KW-0812">Transmembrane</keyword>